<feature type="transmembrane region" description="Helical" evidence="11">
    <location>
        <begin position="135"/>
        <end position="153"/>
    </location>
</feature>
<protein>
    <recommendedName>
        <fullName evidence="2">histidine kinase</fullName>
        <ecNumber evidence="2">2.7.13.3</ecNumber>
    </recommendedName>
</protein>
<comment type="catalytic activity">
    <reaction evidence="1">
        <text>ATP + protein L-histidine = ADP + protein N-phospho-L-histidine.</text>
        <dbReference type="EC" id="2.7.13.3"/>
    </reaction>
</comment>
<evidence type="ECO:0000259" key="12">
    <source>
        <dbReference type="Pfam" id="PF02518"/>
    </source>
</evidence>
<dbReference type="EMBL" id="CP163302">
    <property type="protein sequence ID" value="XDP46146.1"/>
    <property type="molecule type" value="Genomic_DNA"/>
</dbReference>
<evidence type="ECO:0000256" key="10">
    <source>
        <dbReference type="SAM" id="MobiDB-lite"/>
    </source>
</evidence>
<dbReference type="GO" id="GO:0016020">
    <property type="term" value="C:membrane"/>
    <property type="evidence" value="ECO:0007669"/>
    <property type="project" value="InterPro"/>
</dbReference>
<sequence>MVAARWIRSPFGRPLPSCWGDVSMAALTVAFAFVEWLGGVTAWTVAQRIIVIGLIAVAVLMRGRHPYAATLLIGGVFAAGPALGYRLDNSTATLAGAMSIIWALGARVPLAVGLWGTVILLLTVSVGFADPVGSLIWNAAVMFAVFGISRLLTSRKRALAALEATARELEASRDAEARAQVELERTRISRELHDVVAHAVSVMVVQAGAAESILDTDPARARRALGAVQTTGREALNELRAMLAGLRSGSESAALAPQPGLADVPELLDRLRASGLTVDIATSGEPHTLAPAVDLAAYRVVQESLTNVVKHAGAAPARIAYRYGPRSLRIDIDDDGTAVPTAVPSSPVGAVPVTSHSGGLGLRGMRERVELCGGSLEAGPTPPRGFHVRATLPLGSP</sequence>
<evidence type="ECO:0000256" key="9">
    <source>
        <dbReference type="SAM" id="Coils"/>
    </source>
</evidence>
<dbReference type="PANTHER" id="PTHR24421:SF10">
    <property type="entry name" value="NITRATE_NITRITE SENSOR PROTEIN NARQ"/>
    <property type="match status" value="1"/>
</dbReference>
<feature type="transmembrane region" description="Helical" evidence="11">
    <location>
        <begin position="45"/>
        <end position="61"/>
    </location>
</feature>
<evidence type="ECO:0000256" key="5">
    <source>
        <dbReference type="ARBA" id="ARBA00022741"/>
    </source>
</evidence>
<dbReference type="GO" id="GO:0005524">
    <property type="term" value="F:ATP binding"/>
    <property type="evidence" value="ECO:0007669"/>
    <property type="project" value="UniProtKB-KW"/>
</dbReference>
<evidence type="ECO:0000256" key="11">
    <source>
        <dbReference type="SAM" id="Phobius"/>
    </source>
</evidence>
<dbReference type="GO" id="GO:0046983">
    <property type="term" value="F:protein dimerization activity"/>
    <property type="evidence" value="ECO:0007669"/>
    <property type="project" value="InterPro"/>
</dbReference>
<feature type="domain" description="Signal transduction histidine kinase subgroup 3 dimerisation and phosphoacceptor" evidence="13">
    <location>
        <begin position="184"/>
        <end position="249"/>
    </location>
</feature>
<dbReference type="KEGG" id="spue:AB5L97_03760"/>
<keyword evidence="3" id="KW-0597">Phosphoprotein</keyword>
<keyword evidence="4" id="KW-0808">Transferase</keyword>
<dbReference type="InterPro" id="IPR036890">
    <property type="entry name" value="HATPase_C_sf"/>
</dbReference>
<keyword evidence="11" id="KW-0812">Transmembrane</keyword>
<evidence type="ECO:0000313" key="14">
    <source>
        <dbReference type="EMBL" id="XDP46146.1"/>
    </source>
</evidence>
<dbReference type="RefSeq" id="WP_369046512.1">
    <property type="nucleotide sequence ID" value="NZ_CP163302.1"/>
</dbReference>
<dbReference type="GO" id="GO:0000155">
    <property type="term" value="F:phosphorelay sensor kinase activity"/>
    <property type="evidence" value="ECO:0007669"/>
    <property type="project" value="InterPro"/>
</dbReference>
<keyword evidence="11" id="KW-1133">Transmembrane helix</keyword>
<dbReference type="InterPro" id="IPR003594">
    <property type="entry name" value="HATPase_dom"/>
</dbReference>
<dbReference type="Pfam" id="PF07730">
    <property type="entry name" value="HisKA_3"/>
    <property type="match status" value="1"/>
</dbReference>
<evidence type="ECO:0000259" key="13">
    <source>
        <dbReference type="Pfam" id="PF07730"/>
    </source>
</evidence>
<evidence type="ECO:0000256" key="3">
    <source>
        <dbReference type="ARBA" id="ARBA00022553"/>
    </source>
</evidence>
<reference evidence="14" key="1">
    <citation type="submission" date="2024-07" db="EMBL/GenBank/DDBJ databases">
        <authorList>
            <person name="fu j."/>
        </authorList>
    </citation>
    <scope>NUCLEOTIDE SEQUENCE</scope>
    <source>
        <strain evidence="14">P10A9</strain>
    </source>
</reference>
<feature type="coiled-coil region" evidence="9">
    <location>
        <begin position="152"/>
        <end position="179"/>
    </location>
</feature>
<keyword evidence="8" id="KW-0902">Two-component regulatory system</keyword>
<keyword evidence="9" id="KW-0175">Coiled coil</keyword>
<feature type="transmembrane region" description="Helical" evidence="11">
    <location>
        <begin position="67"/>
        <end position="87"/>
    </location>
</feature>
<feature type="domain" description="Histidine kinase/HSP90-like ATPase" evidence="12">
    <location>
        <begin position="296"/>
        <end position="394"/>
    </location>
</feature>
<dbReference type="Gene3D" id="3.30.565.10">
    <property type="entry name" value="Histidine kinase-like ATPase, C-terminal domain"/>
    <property type="match status" value="1"/>
</dbReference>
<dbReference type="AlphaFoldDB" id="A0AB39L5L7"/>
<dbReference type="Pfam" id="PF02518">
    <property type="entry name" value="HATPase_c"/>
    <property type="match status" value="1"/>
</dbReference>
<dbReference type="Gene3D" id="1.20.5.1930">
    <property type="match status" value="1"/>
</dbReference>
<dbReference type="InterPro" id="IPR050482">
    <property type="entry name" value="Sensor_HK_TwoCompSys"/>
</dbReference>
<feature type="transmembrane region" description="Helical" evidence="11">
    <location>
        <begin position="20"/>
        <end position="38"/>
    </location>
</feature>
<evidence type="ECO:0000256" key="7">
    <source>
        <dbReference type="ARBA" id="ARBA00022840"/>
    </source>
</evidence>
<evidence type="ECO:0000256" key="8">
    <source>
        <dbReference type="ARBA" id="ARBA00023012"/>
    </source>
</evidence>
<keyword evidence="11" id="KW-0472">Membrane</keyword>
<proteinExistence type="predicted"/>
<accession>A0AB39L5L7</accession>
<keyword evidence="5" id="KW-0547">Nucleotide-binding</keyword>
<evidence type="ECO:0000256" key="1">
    <source>
        <dbReference type="ARBA" id="ARBA00000085"/>
    </source>
</evidence>
<name>A0AB39L5L7_9MICC</name>
<evidence type="ECO:0000256" key="2">
    <source>
        <dbReference type="ARBA" id="ARBA00012438"/>
    </source>
</evidence>
<dbReference type="InterPro" id="IPR011712">
    <property type="entry name" value="Sig_transdc_His_kin_sub3_dim/P"/>
</dbReference>
<dbReference type="SUPFAM" id="SSF55874">
    <property type="entry name" value="ATPase domain of HSP90 chaperone/DNA topoisomerase II/histidine kinase"/>
    <property type="match status" value="1"/>
</dbReference>
<feature type="transmembrane region" description="Helical" evidence="11">
    <location>
        <begin position="108"/>
        <end position="129"/>
    </location>
</feature>
<dbReference type="EC" id="2.7.13.3" evidence="2"/>
<evidence type="ECO:0000256" key="6">
    <source>
        <dbReference type="ARBA" id="ARBA00022777"/>
    </source>
</evidence>
<evidence type="ECO:0000256" key="4">
    <source>
        <dbReference type="ARBA" id="ARBA00022679"/>
    </source>
</evidence>
<feature type="region of interest" description="Disordered" evidence="10">
    <location>
        <begin position="375"/>
        <end position="397"/>
    </location>
</feature>
<keyword evidence="6 14" id="KW-0418">Kinase</keyword>
<gene>
    <name evidence="14" type="ORF">AB5L97_03760</name>
</gene>
<dbReference type="CDD" id="cd16917">
    <property type="entry name" value="HATPase_UhpB-NarQ-NarX-like"/>
    <property type="match status" value="1"/>
</dbReference>
<dbReference type="PANTHER" id="PTHR24421">
    <property type="entry name" value="NITRATE/NITRITE SENSOR PROTEIN NARX-RELATED"/>
    <property type="match status" value="1"/>
</dbReference>
<organism evidence="14">
    <name type="scientific">Sinomonas puerhi</name>
    <dbReference type="NCBI Taxonomy" id="3238584"/>
    <lineage>
        <taxon>Bacteria</taxon>
        <taxon>Bacillati</taxon>
        <taxon>Actinomycetota</taxon>
        <taxon>Actinomycetes</taxon>
        <taxon>Micrococcales</taxon>
        <taxon>Micrococcaceae</taxon>
        <taxon>Sinomonas</taxon>
    </lineage>
</organism>
<keyword evidence="7" id="KW-0067">ATP-binding</keyword>